<evidence type="ECO:0000313" key="2">
    <source>
        <dbReference type="Proteomes" id="UP000590412"/>
    </source>
</evidence>
<comment type="caution">
    <text evidence="1">The sequence shown here is derived from an EMBL/GenBank/DDBJ whole genome shotgun (WGS) entry which is preliminary data.</text>
</comment>
<organism evidence="1 2">
    <name type="scientific">Candida parapsilosis</name>
    <name type="common">Yeast</name>
    <dbReference type="NCBI Taxonomy" id="5480"/>
    <lineage>
        <taxon>Eukaryota</taxon>
        <taxon>Fungi</taxon>
        <taxon>Dikarya</taxon>
        <taxon>Ascomycota</taxon>
        <taxon>Saccharomycotina</taxon>
        <taxon>Pichiomycetes</taxon>
        <taxon>Debaryomycetaceae</taxon>
        <taxon>Candida/Lodderomyces clade</taxon>
        <taxon>Candida</taxon>
    </lineage>
</organism>
<dbReference type="AlphaFoldDB" id="A0A8X7TA72"/>
<proteinExistence type="predicted"/>
<evidence type="ECO:0000313" key="1">
    <source>
        <dbReference type="EMBL" id="KAF6051013.1"/>
    </source>
</evidence>
<gene>
    <name evidence="1" type="ORF">FOB60_003681</name>
</gene>
<reference evidence="1" key="1">
    <citation type="submission" date="2020-03" db="EMBL/GenBank/DDBJ databases">
        <title>FDA dAtabase for Regulatory Grade micrObial Sequences (FDA-ARGOS): Supporting development and validation of Infectious Disease Dx tests.</title>
        <authorList>
            <person name="Campos J."/>
            <person name="Goldberg B."/>
            <person name="Tallon L."/>
            <person name="Sadzewicz L."/>
            <person name="Vavikolanu K."/>
            <person name="Mehta A."/>
            <person name="Aluvathingal J."/>
            <person name="Nadendla S."/>
            <person name="Nandy P."/>
            <person name="Geyer C."/>
            <person name="Yan Y."/>
            <person name="Sichtig H."/>
        </authorList>
    </citation>
    <scope>NUCLEOTIDE SEQUENCE [LARGE SCALE GENOMIC DNA]</scope>
    <source>
        <strain evidence="1">FDAARGOS_652</strain>
    </source>
</reference>
<dbReference type="OrthoDB" id="4026135at2759"/>
<accession>A0A8X7TA72</accession>
<name>A0A8X7TA72_CANPA</name>
<sequence length="565" mass="64838">MQSTNGKNILAPSIEVLPLEILDRIVEWLSEGQVNICGLSKDSERFPPYTYITNNERCNGCYRDLLSLSSTSRTMRIKVGGVLFRNISLVRQNQIDSVLSTPRSRQLYSDEKAYHREFIKEVISGNIENCSKSELARSSFKHHIIGDQNFKCYYENRLSLCNFVRYLECGNEVLNSTELMMFPNLTELRILEECVNSKIQSKIEVPKLEYLAVHAQTLQMSEALLDSLNSLRRLDLFLNYSDIPATIGVQGILKHLSQHAPIFEEVAVFLEQPYNLCYTETMRLLKLVASSPQLRKLTIRVKRRKSPSQSGQGDYEVYLDYIGDELLSIFESVEILIIDISLLNVIKLNPTLEISNQGIPLRGKQIILVDRAVSGPKLSLTQKEVLGAIIKRCGITSFSYYYGEALEESHLHVLNIVTDFICWMIDPISSRGQRYEGLEMVYIEKCWSITDDSAIREFIHKSMMSDLTRSSINHIKVWDRLVLNSPRYKKREDFELFIGEQQSYNVTTNEGYFIGSSNMPTNAVTITTSHATGSRHAENYFWSTETSLCDFEQYCIRQRRSLLFG</sequence>
<protein>
    <submittedName>
        <fullName evidence="1">Uncharacterized protein</fullName>
    </submittedName>
</protein>
<dbReference type="EMBL" id="JABWAB010000005">
    <property type="protein sequence ID" value="KAF6051013.1"/>
    <property type="molecule type" value="Genomic_DNA"/>
</dbReference>
<dbReference type="Proteomes" id="UP000590412">
    <property type="component" value="Unassembled WGS sequence"/>
</dbReference>